<dbReference type="EMBL" id="BGZK01000015">
    <property type="protein sequence ID" value="GBP04943.1"/>
    <property type="molecule type" value="Genomic_DNA"/>
</dbReference>
<gene>
    <name evidence="1" type="ORF">EVAR_3817_1</name>
</gene>
<protein>
    <submittedName>
        <fullName evidence="1">Uncharacterized protein</fullName>
    </submittedName>
</protein>
<evidence type="ECO:0000313" key="2">
    <source>
        <dbReference type="Proteomes" id="UP000299102"/>
    </source>
</evidence>
<evidence type="ECO:0000313" key="1">
    <source>
        <dbReference type="EMBL" id="GBP04943.1"/>
    </source>
</evidence>
<dbReference type="Proteomes" id="UP000299102">
    <property type="component" value="Unassembled WGS sequence"/>
</dbReference>
<dbReference type="AlphaFoldDB" id="A0A4C1SRU1"/>
<dbReference type="OrthoDB" id="736963at2759"/>
<proteinExistence type="predicted"/>
<organism evidence="1 2">
    <name type="scientific">Eumeta variegata</name>
    <name type="common">Bagworm moth</name>
    <name type="synonym">Eumeta japonica</name>
    <dbReference type="NCBI Taxonomy" id="151549"/>
    <lineage>
        <taxon>Eukaryota</taxon>
        <taxon>Metazoa</taxon>
        <taxon>Ecdysozoa</taxon>
        <taxon>Arthropoda</taxon>
        <taxon>Hexapoda</taxon>
        <taxon>Insecta</taxon>
        <taxon>Pterygota</taxon>
        <taxon>Neoptera</taxon>
        <taxon>Endopterygota</taxon>
        <taxon>Lepidoptera</taxon>
        <taxon>Glossata</taxon>
        <taxon>Ditrysia</taxon>
        <taxon>Tineoidea</taxon>
        <taxon>Psychidae</taxon>
        <taxon>Oiketicinae</taxon>
        <taxon>Eumeta</taxon>
    </lineage>
</organism>
<sequence length="117" mass="13149">MTVRLEGPLEVVGCPKNMRTTPSANAYTNTLTSLSSRSEEFRMRFQKIGPDIESWKCLFRIPHQRSAQSPPGLVGIPIPCCRSSLRNYKRAAGFSTPVTTRCRKCPLCPMTPSRRSF</sequence>
<reference evidence="1 2" key="1">
    <citation type="journal article" date="2019" name="Commun. Biol.">
        <title>The bagworm genome reveals a unique fibroin gene that provides high tensile strength.</title>
        <authorList>
            <person name="Kono N."/>
            <person name="Nakamura H."/>
            <person name="Ohtoshi R."/>
            <person name="Tomita M."/>
            <person name="Numata K."/>
            <person name="Arakawa K."/>
        </authorList>
    </citation>
    <scope>NUCLEOTIDE SEQUENCE [LARGE SCALE GENOMIC DNA]</scope>
</reference>
<comment type="caution">
    <text evidence="1">The sequence shown here is derived from an EMBL/GenBank/DDBJ whole genome shotgun (WGS) entry which is preliminary data.</text>
</comment>
<keyword evidence="2" id="KW-1185">Reference proteome</keyword>
<name>A0A4C1SRU1_EUMVA</name>
<accession>A0A4C1SRU1</accession>